<dbReference type="AlphaFoldDB" id="X1AWD3"/>
<protein>
    <submittedName>
        <fullName evidence="1">Uncharacterized protein</fullName>
    </submittedName>
</protein>
<gene>
    <name evidence="1" type="ORF">S01H4_06090</name>
</gene>
<dbReference type="EMBL" id="BART01001835">
    <property type="protein sequence ID" value="GAG73522.1"/>
    <property type="molecule type" value="Genomic_DNA"/>
</dbReference>
<organism evidence="1">
    <name type="scientific">marine sediment metagenome</name>
    <dbReference type="NCBI Taxonomy" id="412755"/>
    <lineage>
        <taxon>unclassified sequences</taxon>
        <taxon>metagenomes</taxon>
        <taxon>ecological metagenomes</taxon>
    </lineage>
</organism>
<name>X1AWD3_9ZZZZ</name>
<comment type="caution">
    <text evidence="1">The sequence shown here is derived from an EMBL/GenBank/DDBJ whole genome shotgun (WGS) entry which is preliminary data.</text>
</comment>
<evidence type="ECO:0000313" key="1">
    <source>
        <dbReference type="EMBL" id="GAG73522.1"/>
    </source>
</evidence>
<reference evidence="1" key="1">
    <citation type="journal article" date="2014" name="Front. Microbiol.">
        <title>High frequency of phylogenetically diverse reductive dehalogenase-homologous genes in deep subseafloor sedimentary metagenomes.</title>
        <authorList>
            <person name="Kawai M."/>
            <person name="Futagami T."/>
            <person name="Toyoda A."/>
            <person name="Takaki Y."/>
            <person name="Nishi S."/>
            <person name="Hori S."/>
            <person name="Arai W."/>
            <person name="Tsubouchi T."/>
            <person name="Morono Y."/>
            <person name="Uchiyama I."/>
            <person name="Ito T."/>
            <person name="Fujiyama A."/>
            <person name="Inagaki F."/>
            <person name="Takami H."/>
        </authorList>
    </citation>
    <scope>NUCLEOTIDE SEQUENCE</scope>
    <source>
        <strain evidence="1">Expedition CK06-06</strain>
    </source>
</reference>
<proteinExistence type="predicted"/>
<sequence length="93" mass="10009">MTSTPIEVGTTIVIAPIRANPNRISLTVMNLDGAAVVYIKEGKNVGAANGMPIYANGNWGITKRDDGTSVTEEYSLISDTLATQVRFFEGFKE</sequence>
<accession>X1AWD3</accession>